<proteinExistence type="predicted"/>
<protein>
    <submittedName>
        <fullName evidence="1">Uncharacterized protein</fullName>
    </submittedName>
</protein>
<dbReference type="EMBL" id="JAMTCO010000007">
    <property type="protein sequence ID" value="MCP2270685.1"/>
    <property type="molecule type" value="Genomic_DNA"/>
</dbReference>
<dbReference type="RefSeq" id="WP_253887637.1">
    <property type="nucleotide sequence ID" value="NZ_BAAAVB010000009.1"/>
</dbReference>
<sequence>MIGRNAELAALLGAARDMPSVVFVEGAREGQDQVTESAAARARGWSG</sequence>
<accession>A0ABT1IDI2</accession>
<keyword evidence="2" id="KW-1185">Reference proteome</keyword>
<comment type="caution">
    <text evidence="1">The sequence shown here is derived from an EMBL/GenBank/DDBJ whole genome shotgun (WGS) entry which is preliminary data.</text>
</comment>
<evidence type="ECO:0000313" key="2">
    <source>
        <dbReference type="Proteomes" id="UP001205185"/>
    </source>
</evidence>
<gene>
    <name evidence="1" type="ORF">LV75_003186</name>
</gene>
<organism evidence="1 2">
    <name type="scientific">Actinokineospora diospyrosa</name>
    <dbReference type="NCBI Taxonomy" id="103728"/>
    <lineage>
        <taxon>Bacteria</taxon>
        <taxon>Bacillati</taxon>
        <taxon>Actinomycetota</taxon>
        <taxon>Actinomycetes</taxon>
        <taxon>Pseudonocardiales</taxon>
        <taxon>Pseudonocardiaceae</taxon>
        <taxon>Actinokineospora</taxon>
    </lineage>
</organism>
<evidence type="ECO:0000313" key="1">
    <source>
        <dbReference type="EMBL" id="MCP2270685.1"/>
    </source>
</evidence>
<reference evidence="1 2" key="1">
    <citation type="submission" date="2022-06" db="EMBL/GenBank/DDBJ databases">
        <title>Genomic Encyclopedia of Archaeal and Bacterial Type Strains, Phase II (KMG-II): from individual species to whole genera.</title>
        <authorList>
            <person name="Goeker M."/>
        </authorList>
    </citation>
    <scope>NUCLEOTIDE SEQUENCE [LARGE SCALE GENOMIC DNA]</scope>
    <source>
        <strain evidence="1 2">DSM 44255</strain>
    </source>
</reference>
<name>A0ABT1IDI2_9PSEU</name>
<dbReference type="Proteomes" id="UP001205185">
    <property type="component" value="Unassembled WGS sequence"/>
</dbReference>